<accession>A0ABM1SS27</accession>
<feature type="domain" description="IRF tryptophan pentad repeat" evidence="1">
    <location>
        <begin position="1"/>
        <end position="106"/>
    </location>
</feature>
<gene>
    <name evidence="3" type="primary">LOC111083019</name>
</gene>
<dbReference type="InterPro" id="IPR001346">
    <property type="entry name" value="Interferon_reg_fact_DNA-bd_dom"/>
</dbReference>
<organism evidence="2 3">
    <name type="scientific">Limulus polyphemus</name>
    <name type="common">Atlantic horseshoe crab</name>
    <dbReference type="NCBI Taxonomy" id="6850"/>
    <lineage>
        <taxon>Eukaryota</taxon>
        <taxon>Metazoa</taxon>
        <taxon>Ecdysozoa</taxon>
        <taxon>Arthropoda</taxon>
        <taxon>Chelicerata</taxon>
        <taxon>Merostomata</taxon>
        <taxon>Xiphosura</taxon>
        <taxon>Limulidae</taxon>
        <taxon>Limulus</taxon>
    </lineage>
</organism>
<dbReference type="SUPFAM" id="SSF46785">
    <property type="entry name" value="Winged helix' DNA-binding domain"/>
    <property type="match status" value="1"/>
</dbReference>
<dbReference type="Proteomes" id="UP000694941">
    <property type="component" value="Unplaced"/>
</dbReference>
<evidence type="ECO:0000259" key="1">
    <source>
        <dbReference type="PROSITE" id="PS51507"/>
    </source>
</evidence>
<keyword evidence="2" id="KW-1185">Reference proteome</keyword>
<proteinExistence type="predicted"/>
<evidence type="ECO:0000313" key="3">
    <source>
        <dbReference type="RefSeq" id="XP_022246433.1"/>
    </source>
</evidence>
<protein>
    <submittedName>
        <fullName evidence="3">Uncharacterized protein LOC111083019</fullName>
    </submittedName>
</protein>
<dbReference type="RefSeq" id="XP_022246433.1">
    <property type="nucleotide sequence ID" value="XM_022390725.1"/>
</dbReference>
<dbReference type="PROSITE" id="PS51507">
    <property type="entry name" value="IRF_2"/>
    <property type="match status" value="1"/>
</dbReference>
<evidence type="ECO:0000313" key="2">
    <source>
        <dbReference type="Proteomes" id="UP000694941"/>
    </source>
</evidence>
<name>A0ABM1SS27_LIMPO</name>
<dbReference type="InterPro" id="IPR036388">
    <property type="entry name" value="WH-like_DNA-bd_sf"/>
</dbReference>
<dbReference type="GeneID" id="111083019"/>
<dbReference type="Pfam" id="PF00605">
    <property type="entry name" value="IRF"/>
    <property type="match status" value="1"/>
</dbReference>
<reference evidence="3" key="1">
    <citation type="submission" date="2025-08" db="UniProtKB">
        <authorList>
            <consortium name="RefSeq"/>
        </authorList>
    </citation>
    <scope>IDENTIFICATION</scope>
    <source>
        <tissue evidence="3">Muscle</tissue>
    </source>
</reference>
<dbReference type="Gene3D" id="1.10.10.10">
    <property type="entry name" value="Winged helix-like DNA-binding domain superfamily/Winged helix DNA-binding domain"/>
    <property type="match status" value="1"/>
</dbReference>
<sequence length="327" mass="37932">MYFLEDFILSSLENDDFPRLLYWINRNEGLFGIKWSRATGRFTKSNFNLFTAWDKIKGHNCSKKTNYLTKAKGRFRSALWKQEQIKKLKREKTLETLEVRIYRFIELMNVKLPDSSSFCSGSNNFQNYTQLNLSKKKETHQNRISLIFINNEKYITLNTILAICVVNSEFTDDSYKEQKLLNMMNTSEDSSAVNGICEEKDNFKGTEYSDIHNQSLNEDDVCKTGPTDTVYIIQEKNCADSVAFHPKQHDGNVNSDIKKHTLLYHYNANAPQTSGTRNRSVQDGEVDELYSREDFSDVILLEEPVSLEELEKVPIEDMFFYPKTGTG</sequence>
<dbReference type="InterPro" id="IPR036390">
    <property type="entry name" value="WH_DNA-bd_sf"/>
</dbReference>